<keyword evidence="2" id="KW-1185">Reference proteome</keyword>
<dbReference type="AlphaFoldDB" id="A0A373FQU1"/>
<dbReference type="Proteomes" id="UP000261948">
    <property type="component" value="Unassembled WGS sequence"/>
</dbReference>
<evidence type="ECO:0000313" key="1">
    <source>
        <dbReference type="EMBL" id="RGE46496.1"/>
    </source>
</evidence>
<name>A0A373FQU1_COMTE</name>
<dbReference type="EMBL" id="QURR01000003">
    <property type="protein sequence ID" value="RGE46496.1"/>
    <property type="molecule type" value="Genomic_DNA"/>
</dbReference>
<evidence type="ECO:0000313" key="2">
    <source>
        <dbReference type="Proteomes" id="UP000261948"/>
    </source>
</evidence>
<comment type="caution">
    <text evidence="1">The sequence shown here is derived from an EMBL/GenBank/DDBJ whole genome shotgun (WGS) entry which is preliminary data.</text>
</comment>
<sequence length="284" mass="31972">MTIAQQQILLAPSATHIYRFEEVYSFRAAQEQAEKEKLSAFGMLAKLTPWNRPKAETVMLARSEARLEPFWHVQATRTVDYTSTIQYPVSVHNPFAQKVTILGHEFELARHGDKAKFELTAEEHCHRKLPYSAFIDGLQRSIKESVFENYCSKYRFQEISEVESQSMVKPLIPQQAVIQQACAQLNAQAINAHAIQQDTVTLEDVSLYLRPVFAFEFIWSSADKSGVIEVDGLTGAVRTDGQWFADKLDRILTREMLVDASAELAGVLVPGGGLAVKVINQLTR</sequence>
<accession>A0A373FQU1</accession>
<proteinExistence type="predicted"/>
<reference evidence="1 2" key="1">
    <citation type="submission" date="2018-08" db="EMBL/GenBank/DDBJ databases">
        <title>Comamonas testosteroni strain SWCO2.</title>
        <authorList>
            <person name="Jiang N."/>
            <person name="Zhang X.Z."/>
        </authorList>
    </citation>
    <scope>NUCLEOTIDE SEQUENCE [LARGE SCALE GENOMIC DNA]</scope>
    <source>
        <strain evidence="1 2">SWCO2</strain>
    </source>
</reference>
<dbReference type="OrthoDB" id="6057289at2"/>
<protein>
    <submittedName>
        <fullName evidence="1">Uncharacterized protein</fullName>
    </submittedName>
</protein>
<organism evidence="1 2">
    <name type="scientific">Comamonas testosteroni</name>
    <name type="common">Pseudomonas testosteroni</name>
    <dbReference type="NCBI Taxonomy" id="285"/>
    <lineage>
        <taxon>Bacteria</taxon>
        <taxon>Pseudomonadati</taxon>
        <taxon>Pseudomonadota</taxon>
        <taxon>Betaproteobacteria</taxon>
        <taxon>Burkholderiales</taxon>
        <taxon>Comamonadaceae</taxon>
        <taxon>Comamonas</taxon>
    </lineage>
</organism>
<gene>
    <name evidence="1" type="ORF">DZC30_03675</name>
</gene>